<keyword evidence="2" id="KW-0413">Isomerase</keyword>
<dbReference type="GO" id="GO:0016853">
    <property type="term" value="F:isomerase activity"/>
    <property type="evidence" value="ECO:0007669"/>
    <property type="project" value="UniProtKB-KW"/>
</dbReference>
<gene>
    <name evidence="2" type="primary">iolE_3</name>
    <name evidence="2" type="ORF">ERS852407_02911</name>
</gene>
<accession>A0A174FA55</accession>
<name>A0A174FA55_9FIRM</name>
<dbReference type="GO" id="GO:0050114">
    <property type="term" value="F:myo-inosose-2 dehydratase activity"/>
    <property type="evidence" value="ECO:0007669"/>
    <property type="project" value="UniProtKB-EC"/>
</dbReference>
<dbReference type="InterPro" id="IPR050312">
    <property type="entry name" value="IolE/XylAMocC-like"/>
</dbReference>
<dbReference type="PANTHER" id="PTHR12110:SF21">
    <property type="entry name" value="XYLOSE ISOMERASE-LIKE TIM BARREL DOMAIN-CONTAINING PROTEIN"/>
    <property type="match status" value="1"/>
</dbReference>
<protein>
    <submittedName>
        <fullName evidence="2">Sugar phosphate isomerase/epimerase</fullName>
        <ecNumber evidence="2">4.2.1.44</ecNumber>
    </submittedName>
</protein>
<dbReference type="RefSeq" id="WP_055656191.1">
    <property type="nucleotide sequence ID" value="NZ_CABIXC010000007.1"/>
</dbReference>
<keyword evidence="2" id="KW-0456">Lyase</keyword>
<dbReference type="Gene3D" id="3.20.20.150">
    <property type="entry name" value="Divalent-metal-dependent TIM barrel enzymes"/>
    <property type="match status" value="1"/>
</dbReference>
<evidence type="ECO:0000259" key="1">
    <source>
        <dbReference type="Pfam" id="PF01261"/>
    </source>
</evidence>
<dbReference type="InterPro" id="IPR013022">
    <property type="entry name" value="Xyl_isomerase-like_TIM-brl"/>
</dbReference>
<sequence length="292" mass="33200">MRLGFMTNILVKKGMVHLDEIAEWAAVQGFEDLEVGPTVPMERELFERILEKGKVAITSLTYCRNFLSTDSGEAEAHIAELKKRIAFAGDLGIEKIVTSTGINKTLEEGIYDKADSIRRTPARSLDQFVETFAPIVEYAEKKNVKLAFENCPLMGNIAISPVMWREILKRLDSKMVGLAYDPSHLVWQFIDPYAPVAEFGDRIFHVHAKDTEIKEERLKECGILTDFSWWSYRIPGHGLLDWRKLTGELEKAGYQGTVSIEHEDPDYEDSLELVENGLILGKEYLKAFIGKR</sequence>
<dbReference type="SUPFAM" id="SSF51658">
    <property type="entry name" value="Xylose isomerase-like"/>
    <property type="match status" value="1"/>
</dbReference>
<evidence type="ECO:0000313" key="3">
    <source>
        <dbReference type="Proteomes" id="UP000095651"/>
    </source>
</evidence>
<proteinExistence type="predicted"/>
<dbReference type="Proteomes" id="UP000095651">
    <property type="component" value="Unassembled WGS sequence"/>
</dbReference>
<dbReference type="PANTHER" id="PTHR12110">
    <property type="entry name" value="HYDROXYPYRUVATE ISOMERASE"/>
    <property type="match status" value="1"/>
</dbReference>
<dbReference type="AlphaFoldDB" id="A0A174FA55"/>
<dbReference type="EC" id="4.2.1.44" evidence="2"/>
<dbReference type="EMBL" id="CYZE01000007">
    <property type="protein sequence ID" value="CUO47192.1"/>
    <property type="molecule type" value="Genomic_DNA"/>
</dbReference>
<evidence type="ECO:0000313" key="2">
    <source>
        <dbReference type="EMBL" id="CUO47192.1"/>
    </source>
</evidence>
<organism evidence="2 3">
    <name type="scientific">Hungatella hathewayi</name>
    <dbReference type="NCBI Taxonomy" id="154046"/>
    <lineage>
        <taxon>Bacteria</taxon>
        <taxon>Bacillati</taxon>
        <taxon>Bacillota</taxon>
        <taxon>Clostridia</taxon>
        <taxon>Lachnospirales</taxon>
        <taxon>Lachnospiraceae</taxon>
        <taxon>Hungatella</taxon>
    </lineage>
</organism>
<dbReference type="InterPro" id="IPR036237">
    <property type="entry name" value="Xyl_isomerase-like_sf"/>
</dbReference>
<reference evidence="2 3" key="1">
    <citation type="submission" date="2015-09" db="EMBL/GenBank/DDBJ databases">
        <authorList>
            <consortium name="Pathogen Informatics"/>
        </authorList>
    </citation>
    <scope>NUCLEOTIDE SEQUENCE [LARGE SCALE GENOMIC DNA]</scope>
    <source>
        <strain evidence="2 3">2789STDY5608850</strain>
    </source>
</reference>
<feature type="domain" description="Xylose isomerase-like TIM barrel" evidence="1">
    <location>
        <begin position="28"/>
        <end position="272"/>
    </location>
</feature>
<dbReference type="Pfam" id="PF01261">
    <property type="entry name" value="AP_endonuc_2"/>
    <property type="match status" value="1"/>
</dbReference>